<gene>
    <name evidence="4" type="ORF">BaRGS_00026099</name>
</gene>
<dbReference type="GO" id="GO:0004601">
    <property type="term" value="F:peroxidase activity"/>
    <property type="evidence" value="ECO:0007669"/>
    <property type="project" value="UniProtKB-KW"/>
</dbReference>
<accession>A0ABD0K5N2</accession>
<evidence type="ECO:0008006" key="6">
    <source>
        <dbReference type="Google" id="ProtNLM"/>
    </source>
</evidence>
<evidence type="ECO:0000256" key="2">
    <source>
        <dbReference type="ARBA" id="ARBA00022559"/>
    </source>
</evidence>
<dbReference type="EMBL" id="JACVVK020000240">
    <property type="protein sequence ID" value="KAK7482690.1"/>
    <property type="molecule type" value="Genomic_DNA"/>
</dbReference>
<protein>
    <recommendedName>
        <fullName evidence="6">Glutathione peroxidase</fullName>
    </recommendedName>
</protein>
<dbReference type="CDD" id="cd00340">
    <property type="entry name" value="GSH_Peroxidase"/>
    <property type="match status" value="1"/>
</dbReference>
<dbReference type="PANTHER" id="PTHR11592">
    <property type="entry name" value="GLUTATHIONE PEROXIDASE"/>
    <property type="match status" value="1"/>
</dbReference>
<name>A0ABD0K5N2_9CAEN</name>
<dbReference type="Gene3D" id="3.40.30.10">
    <property type="entry name" value="Glutaredoxin"/>
    <property type="match status" value="2"/>
</dbReference>
<dbReference type="PIRSF" id="PIRSF000303">
    <property type="entry name" value="Glutathion_perox"/>
    <property type="match status" value="1"/>
</dbReference>
<comment type="similarity">
    <text evidence="1">Belongs to the glutathione peroxidase family.</text>
</comment>
<keyword evidence="2" id="KW-0575">Peroxidase</keyword>
<evidence type="ECO:0000256" key="1">
    <source>
        <dbReference type="ARBA" id="ARBA00006926"/>
    </source>
</evidence>
<dbReference type="PANTHER" id="PTHR11592:SF134">
    <property type="entry name" value="PHOSPHOLIPID HYDROPEROXIDE GLUTATHIONE PEROXIDASE"/>
    <property type="match status" value="1"/>
</dbReference>
<evidence type="ECO:0000313" key="4">
    <source>
        <dbReference type="EMBL" id="KAK7482690.1"/>
    </source>
</evidence>
<dbReference type="InterPro" id="IPR000889">
    <property type="entry name" value="Glutathione_peroxidase"/>
</dbReference>
<sequence length="161" mass="18118">MLTQVYRLTKSTVCRVIALSAATVGTSASASTMASGAGGEAWKTANSIHEFNVKDIDGNEVSLSKYKGHFGSQEPWSEEEIKKFAQDKYGVQFDMFTKINVNGDNADPLFKYLKKKQKGTLGDFIKWNFSKFLVDKNGQPVKRYSPNTEPFSIEKDFEQYF</sequence>
<reference evidence="4 5" key="1">
    <citation type="journal article" date="2023" name="Sci. Data">
        <title>Genome assembly of the Korean intertidal mud-creeper Batillaria attramentaria.</title>
        <authorList>
            <person name="Patra A.K."/>
            <person name="Ho P.T."/>
            <person name="Jun S."/>
            <person name="Lee S.J."/>
            <person name="Kim Y."/>
            <person name="Won Y.J."/>
        </authorList>
    </citation>
    <scope>NUCLEOTIDE SEQUENCE [LARGE SCALE GENOMIC DNA]</scope>
    <source>
        <strain evidence="4">Wonlab-2016</strain>
    </source>
</reference>
<dbReference type="Proteomes" id="UP001519460">
    <property type="component" value="Unassembled WGS sequence"/>
</dbReference>
<dbReference type="AlphaFoldDB" id="A0ABD0K5N2"/>
<dbReference type="Pfam" id="PF00255">
    <property type="entry name" value="GSHPx"/>
    <property type="match status" value="1"/>
</dbReference>
<organism evidence="4 5">
    <name type="scientific">Batillaria attramentaria</name>
    <dbReference type="NCBI Taxonomy" id="370345"/>
    <lineage>
        <taxon>Eukaryota</taxon>
        <taxon>Metazoa</taxon>
        <taxon>Spiralia</taxon>
        <taxon>Lophotrochozoa</taxon>
        <taxon>Mollusca</taxon>
        <taxon>Gastropoda</taxon>
        <taxon>Caenogastropoda</taxon>
        <taxon>Sorbeoconcha</taxon>
        <taxon>Cerithioidea</taxon>
        <taxon>Batillariidae</taxon>
        <taxon>Batillaria</taxon>
    </lineage>
</organism>
<dbReference type="PROSITE" id="PS51355">
    <property type="entry name" value="GLUTATHIONE_PEROXID_3"/>
    <property type="match status" value="1"/>
</dbReference>
<proteinExistence type="inferred from homology"/>
<evidence type="ECO:0000313" key="5">
    <source>
        <dbReference type="Proteomes" id="UP001519460"/>
    </source>
</evidence>
<comment type="caution">
    <text evidence="4">The sequence shown here is derived from an EMBL/GenBank/DDBJ whole genome shotgun (WGS) entry which is preliminary data.</text>
</comment>
<dbReference type="SUPFAM" id="SSF52833">
    <property type="entry name" value="Thioredoxin-like"/>
    <property type="match status" value="1"/>
</dbReference>
<evidence type="ECO:0000256" key="3">
    <source>
        <dbReference type="ARBA" id="ARBA00023002"/>
    </source>
</evidence>
<dbReference type="InterPro" id="IPR036249">
    <property type="entry name" value="Thioredoxin-like_sf"/>
</dbReference>
<keyword evidence="5" id="KW-1185">Reference proteome</keyword>
<keyword evidence="3" id="KW-0560">Oxidoreductase</keyword>